<dbReference type="AlphaFoldDB" id="A0A562DI53"/>
<proteinExistence type="predicted"/>
<gene>
    <name evidence="2" type="ORF">L613_000400000070</name>
</gene>
<dbReference type="EMBL" id="VLJS01000069">
    <property type="protein sequence ID" value="TWH09286.1"/>
    <property type="molecule type" value="Genomic_DNA"/>
</dbReference>
<evidence type="ECO:0000313" key="2">
    <source>
        <dbReference type="EMBL" id="TWH09286.1"/>
    </source>
</evidence>
<protein>
    <recommendedName>
        <fullName evidence="1">DUF7079 domain-containing protein</fullName>
    </recommendedName>
</protein>
<feature type="domain" description="DUF7079" evidence="1">
    <location>
        <begin position="1"/>
        <end position="87"/>
    </location>
</feature>
<organism evidence="2 3">
    <name type="scientific">Pseudoxanthomonas taiwanensis J19</name>
    <dbReference type="NCBI Taxonomy" id="935569"/>
    <lineage>
        <taxon>Bacteria</taxon>
        <taxon>Pseudomonadati</taxon>
        <taxon>Pseudomonadota</taxon>
        <taxon>Gammaproteobacteria</taxon>
        <taxon>Lysobacterales</taxon>
        <taxon>Lysobacteraceae</taxon>
        <taxon>Pseudoxanthomonas</taxon>
    </lineage>
</organism>
<evidence type="ECO:0000313" key="3">
    <source>
        <dbReference type="Proteomes" id="UP000321583"/>
    </source>
</evidence>
<dbReference type="Pfam" id="PF23296">
    <property type="entry name" value="DUF7079"/>
    <property type="match status" value="1"/>
</dbReference>
<name>A0A562DI53_9GAMM</name>
<sequence>MSELYLDTDVDAEVLTRVAGVLAQSPYSLDELQKILRNEVHPVLVPNLCSVAPVWDGFDPEWLAAEIGAHLRRPWPVRWWRARVMRSHAIILWHRLIRRIASARRRHH</sequence>
<comment type="caution">
    <text evidence="2">The sequence shown here is derived from an EMBL/GenBank/DDBJ whole genome shotgun (WGS) entry which is preliminary data.</text>
</comment>
<accession>A0A562DI53</accession>
<dbReference type="Proteomes" id="UP000321583">
    <property type="component" value="Unassembled WGS sequence"/>
</dbReference>
<keyword evidence="3" id="KW-1185">Reference proteome</keyword>
<reference evidence="2 3" key="1">
    <citation type="submission" date="2019-07" db="EMBL/GenBank/DDBJ databases">
        <title>Genome sequencing of lignin-degrading bacterial isolates.</title>
        <authorList>
            <person name="Gladden J."/>
        </authorList>
    </citation>
    <scope>NUCLEOTIDE SEQUENCE [LARGE SCALE GENOMIC DNA]</scope>
    <source>
        <strain evidence="2 3">J19</strain>
    </source>
</reference>
<dbReference type="InterPro" id="IPR055507">
    <property type="entry name" value="DUF7079"/>
</dbReference>
<evidence type="ECO:0000259" key="1">
    <source>
        <dbReference type="Pfam" id="PF23296"/>
    </source>
</evidence>